<dbReference type="Pfam" id="PF12086">
    <property type="entry name" value="DUF3563"/>
    <property type="match status" value="1"/>
</dbReference>
<evidence type="ECO:0000313" key="2">
    <source>
        <dbReference type="Proteomes" id="UP001629230"/>
    </source>
</evidence>
<evidence type="ECO:0000313" key="1">
    <source>
        <dbReference type="EMBL" id="MFM0005594.1"/>
    </source>
</evidence>
<comment type="caution">
    <text evidence="1">The sequence shown here is derived from an EMBL/GenBank/DDBJ whole genome shotgun (WGS) entry which is preliminary data.</text>
</comment>
<dbReference type="EMBL" id="JAQQEZ010000030">
    <property type="protein sequence ID" value="MFM0005594.1"/>
    <property type="molecule type" value="Genomic_DNA"/>
</dbReference>
<organism evidence="1 2">
    <name type="scientific">Paraburkholderia dipogonis</name>
    <dbReference type="NCBI Taxonomy" id="1211383"/>
    <lineage>
        <taxon>Bacteria</taxon>
        <taxon>Pseudomonadati</taxon>
        <taxon>Pseudomonadota</taxon>
        <taxon>Betaproteobacteria</taxon>
        <taxon>Burkholderiales</taxon>
        <taxon>Burkholderiaceae</taxon>
        <taxon>Paraburkholderia</taxon>
    </lineage>
</organism>
<sequence>MFEKFAKGLGSLFFDSRDRQRDAFLAEAVDFADLENRMRMLEMNHQPFAFYSRDAFRVRAD</sequence>
<keyword evidence="2" id="KW-1185">Reference proteome</keyword>
<dbReference type="Proteomes" id="UP001629230">
    <property type="component" value="Unassembled WGS sequence"/>
</dbReference>
<protein>
    <submittedName>
        <fullName evidence="1">DUF3563 family protein</fullName>
    </submittedName>
</protein>
<proteinExistence type="predicted"/>
<gene>
    <name evidence="1" type="ORF">PQR57_31905</name>
</gene>
<reference evidence="1 2" key="1">
    <citation type="journal article" date="2024" name="Chem. Sci.">
        <title>Discovery of megapolipeptins by genome mining of a Burkholderiales bacteria collection.</title>
        <authorList>
            <person name="Paulo B.S."/>
            <person name="Recchia M.J.J."/>
            <person name="Lee S."/>
            <person name="Fergusson C.H."/>
            <person name="Romanowski S.B."/>
            <person name="Hernandez A."/>
            <person name="Krull N."/>
            <person name="Liu D.Y."/>
            <person name="Cavanagh H."/>
            <person name="Bos A."/>
            <person name="Gray C.A."/>
            <person name="Murphy B.T."/>
            <person name="Linington R.G."/>
            <person name="Eustaquio A.S."/>
        </authorList>
    </citation>
    <scope>NUCLEOTIDE SEQUENCE [LARGE SCALE GENOMIC DNA]</scope>
    <source>
        <strain evidence="1 2">RL17-350-BIC-A</strain>
    </source>
</reference>
<accession>A0ABW9AZR4</accession>
<dbReference type="InterPro" id="IPR021946">
    <property type="entry name" value="DUF3563"/>
</dbReference>
<name>A0ABW9AZR4_9BURK</name>
<dbReference type="RefSeq" id="WP_408180295.1">
    <property type="nucleotide sequence ID" value="NZ_JAQQEZ010000030.1"/>
</dbReference>